<gene>
    <name evidence="3" type="ORF">PF010_g24582</name>
    <name evidence="2" type="ORF">PF011_g23393</name>
</gene>
<feature type="compositionally biased region" description="Low complexity" evidence="1">
    <location>
        <begin position="13"/>
        <end position="24"/>
    </location>
</feature>
<dbReference type="AlphaFoldDB" id="A0A6A3I5J9"/>
<organism evidence="2 4">
    <name type="scientific">Phytophthora fragariae</name>
    <dbReference type="NCBI Taxonomy" id="53985"/>
    <lineage>
        <taxon>Eukaryota</taxon>
        <taxon>Sar</taxon>
        <taxon>Stramenopiles</taxon>
        <taxon>Oomycota</taxon>
        <taxon>Peronosporomycetes</taxon>
        <taxon>Peronosporales</taxon>
        <taxon>Peronosporaceae</taxon>
        <taxon>Phytophthora</taxon>
    </lineage>
</organism>
<accession>A0A6A3I5J9</accession>
<dbReference type="EMBL" id="QXFW01002486">
    <property type="protein sequence ID" value="KAE8978086.1"/>
    <property type="molecule type" value="Genomic_DNA"/>
</dbReference>
<dbReference type="Proteomes" id="UP000488956">
    <property type="component" value="Unassembled WGS sequence"/>
</dbReference>
<dbReference type="Proteomes" id="UP000460718">
    <property type="component" value="Unassembled WGS sequence"/>
</dbReference>
<name>A0A6A3I5J9_9STRA</name>
<protein>
    <submittedName>
        <fullName evidence="2">Uncharacterized protein</fullName>
    </submittedName>
</protein>
<evidence type="ECO:0000256" key="1">
    <source>
        <dbReference type="SAM" id="MobiDB-lite"/>
    </source>
</evidence>
<evidence type="ECO:0000313" key="5">
    <source>
        <dbReference type="Proteomes" id="UP000488956"/>
    </source>
</evidence>
<evidence type="ECO:0000313" key="2">
    <source>
        <dbReference type="EMBL" id="KAE8978086.1"/>
    </source>
</evidence>
<evidence type="ECO:0000313" key="4">
    <source>
        <dbReference type="Proteomes" id="UP000460718"/>
    </source>
</evidence>
<sequence>MFAAGVKAGESGGRAARQAGGARRLSLQDGPDFRELGCSLAQMLIARCV</sequence>
<proteinExistence type="predicted"/>
<evidence type="ECO:0000313" key="3">
    <source>
        <dbReference type="EMBL" id="KAE9074686.1"/>
    </source>
</evidence>
<reference evidence="4 5" key="1">
    <citation type="submission" date="2018-09" db="EMBL/GenBank/DDBJ databases">
        <title>Genomic investigation of the strawberry pathogen Phytophthora fragariae indicates pathogenicity is determined by transcriptional variation in three key races.</title>
        <authorList>
            <person name="Adams T.M."/>
            <person name="Armitage A.D."/>
            <person name="Sobczyk M.K."/>
            <person name="Bates H.J."/>
            <person name="Dunwell J.M."/>
            <person name="Nellist C.F."/>
            <person name="Harrison R.J."/>
        </authorList>
    </citation>
    <scope>NUCLEOTIDE SEQUENCE [LARGE SCALE GENOMIC DNA]</scope>
    <source>
        <strain evidence="3 5">ONT-3</strain>
        <strain evidence="2 4">SCRP245</strain>
    </source>
</reference>
<dbReference type="EMBL" id="QXFX01002673">
    <property type="protein sequence ID" value="KAE9074686.1"/>
    <property type="molecule type" value="Genomic_DNA"/>
</dbReference>
<comment type="caution">
    <text evidence="2">The sequence shown here is derived from an EMBL/GenBank/DDBJ whole genome shotgun (WGS) entry which is preliminary data.</text>
</comment>
<feature type="region of interest" description="Disordered" evidence="1">
    <location>
        <begin position="1"/>
        <end position="24"/>
    </location>
</feature>